<proteinExistence type="predicted"/>
<organism evidence="1 2">
    <name type="scientific">Coniosporium tulheliwenetii</name>
    <dbReference type="NCBI Taxonomy" id="3383036"/>
    <lineage>
        <taxon>Eukaryota</taxon>
        <taxon>Fungi</taxon>
        <taxon>Dikarya</taxon>
        <taxon>Ascomycota</taxon>
        <taxon>Pezizomycotina</taxon>
        <taxon>Dothideomycetes</taxon>
        <taxon>Dothideomycetes incertae sedis</taxon>
        <taxon>Coniosporium</taxon>
    </lineage>
</organism>
<keyword evidence="2" id="KW-1185">Reference proteome</keyword>
<sequence length="743" mass="86447">MTSPTPYQVLGVSQDAHDDEMKAAYRKQSLLHHPDKHPNDATIATERMKEINEAWEKLKPENRAATDEALGKTSSSRAQAPEHQRQRSRSPFAQRAGSHQAGDDFWWQNWYYGRQWREHQREEAERQKEANARAWSDERAERDQRESAARERKRQREREKALKFWQQMREQSKREQRQREEEERLRRQEEEESARKRQEEADRLREAQERLQRDLESLAEQERRRQRAAEDEARRLLEESYQRDVEREIARQKWEREQMQSAQFIELYQRHDAVYNEWLQLEAEYNNLLPLVRLDLSGPDLLARYIARSVMDTQDGLCMEVHPYRTEWITLMDHSSEAWPIIYSHGKSGLDIGRLLDDARTIIEQLEGYMRKLLIIFKTLKQEDMNTRQQHDHPQEQGIHCHYLGNEAANIAIAKAMHRDIRRRVEVFNLSTWDRRVVEEVAREWAPEFRTGICKAQKSRSLGFDCPSQSFTGWSHGLCDTRVHAERESPLMRAVMFTNNFDKDNMPSLVRILQPTIVRTDWYGRTVFHYIAGTTSSKNKCALGRYYLDTLIIGFSSGTLVTCALSLWMYAIYWTKSETDPYGNTPSRPERGTSGYKRRDRDGTWGPRTPTRPLSLLDVDELKKDEAEYQRTQSTTAMINPLYPYPCPPPAAEQLQSTQCQPYGSGSVGAVAAPAQHLLHGLVGDTAVTAMDCLSSAQASTASAGETDRPLSKAERVQAHHAWLGGKGLKDSKWPARCCWLGW</sequence>
<evidence type="ECO:0000313" key="2">
    <source>
        <dbReference type="Proteomes" id="UP001172680"/>
    </source>
</evidence>
<accession>A0ACC2YH64</accession>
<dbReference type="Proteomes" id="UP001172680">
    <property type="component" value="Unassembled WGS sequence"/>
</dbReference>
<gene>
    <name evidence="1" type="ORF">H2199_008896</name>
</gene>
<comment type="caution">
    <text evidence="1">The sequence shown here is derived from an EMBL/GenBank/DDBJ whole genome shotgun (WGS) entry which is preliminary data.</text>
</comment>
<protein>
    <submittedName>
        <fullName evidence="1">Uncharacterized protein</fullName>
    </submittedName>
</protein>
<reference evidence="1" key="1">
    <citation type="submission" date="2022-10" db="EMBL/GenBank/DDBJ databases">
        <title>Culturing micro-colonial fungi from biological soil crusts in the Mojave desert and describing Neophaeococcomyces mojavensis, and introducing the new genera and species Taxawa tesnikishii.</title>
        <authorList>
            <person name="Kurbessoian T."/>
            <person name="Stajich J.E."/>
        </authorList>
    </citation>
    <scope>NUCLEOTIDE SEQUENCE</scope>
    <source>
        <strain evidence="1">JES_115</strain>
    </source>
</reference>
<dbReference type="EMBL" id="JAPDRP010000031">
    <property type="protein sequence ID" value="KAJ9634613.1"/>
    <property type="molecule type" value="Genomic_DNA"/>
</dbReference>
<name>A0ACC2YH64_9PEZI</name>
<evidence type="ECO:0000313" key="1">
    <source>
        <dbReference type="EMBL" id="KAJ9634613.1"/>
    </source>
</evidence>